<keyword evidence="2" id="KW-1185">Reference proteome</keyword>
<evidence type="ECO:0000313" key="2">
    <source>
        <dbReference type="Proteomes" id="UP001375743"/>
    </source>
</evidence>
<protein>
    <submittedName>
        <fullName evidence="1">Uncharacterized protein</fullName>
    </submittedName>
</protein>
<comment type="caution">
    <text evidence="1">The sequence shown here is derived from an EMBL/GenBank/DDBJ whole genome shotgun (WGS) entry which is preliminary data.</text>
</comment>
<dbReference type="RefSeq" id="WP_418158674.1">
    <property type="nucleotide sequence ID" value="NZ_JBBLZC010000005.1"/>
</dbReference>
<name>A0ABU8XNP6_9PROT</name>
<gene>
    <name evidence="1" type="ORF">U1T56_06640</name>
</gene>
<sequence>MQQPLIVHFRQMDPSPAAEVRTRIDLAVPGKEIVVDPVPGPGITCTRTSLQASTVHLIGKHCLVG</sequence>
<organism evidence="1 2">
    <name type="scientific">Benzoatithermus flavus</name>
    <dbReference type="NCBI Taxonomy" id="3108223"/>
    <lineage>
        <taxon>Bacteria</taxon>
        <taxon>Pseudomonadati</taxon>
        <taxon>Pseudomonadota</taxon>
        <taxon>Alphaproteobacteria</taxon>
        <taxon>Geminicoccales</taxon>
        <taxon>Geminicoccaceae</taxon>
        <taxon>Benzoatithermus</taxon>
    </lineage>
</organism>
<proteinExistence type="predicted"/>
<dbReference type="Proteomes" id="UP001375743">
    <property type="component" value="Unassembled WGS sequence"/>
</dbReference>
<accession>A0ABU8XNP6</accession>
<reference evidence="1 2" key="1">
    <citation type="submission" date="2024-01" db="EMBL/GenBank/DDBJ databases">
        <title>Multi-omics insights into the function and evolution of sodium benzoate biodegradation pathways in Benzoatithermus flavus gen. nov., sp. nov. from hot spring.</title>
        <authorList>
            <person name="Hu C.-J."/>
            <person name="Li W.-J."/>
        </authorList>
    </citation>
    <scope>NUCLEOTIDE SEQUENCE [LARGE SCALE GENOMIC DNA]</scope>
    <source>
        <strain evidence="1 2">SYSU G07066</strain>
    </source>
</reference>
<dbReference type="EMBL" id="JBBLZC010000005">
    <property type="protein sequence ID" value="MEK0082820.1"/>
    <property type="molecule type" value="Genomic_DNA"/>
</dbReference>
<evidence type="ECO:0000313" key="1">
    <source>
        <dbReference type="EMBL" id="MEK0082820.1"/>
    </source>
</evidence>